<feature type="region of interest" description="Disordered" evidence="1">
    <location>
        <begin position="35"/>
        <end position="97"/>
    </location>
</feature>
<evidence type="ECO:0000313" key="3">
    <source>
        <dbReference type="Proteomes" id="UP001610446"/>
    </source>
</evidence>
<evidence type="ECO:0000256" key="1">
    <source>
        <dbReference type="SAM" id="MobiDB-lite"/>
    </source>
</evidence>
<keyword evidence="3" id="KW-1185">Reference proteome</keyword>
<dbReference type="InterPro" id="IPR011990">
    <property type="entry name" value="TPR-like_helical_dom_sf"/>
</dbReference>
<comment type="caution">
    <text evidence="2">The sequence shown here is derived from an EMBL/GenBank/DDBJ whole genome shotgun (WGS) entry which is preliminary data.</text>
</comment>
<name>A0ABR4KVH5_9EURO</name>
<evidence type="ECO:0000313" key="2">
    <source>
        <dbReference type="EMBL" id="KAL2856052.1"/>
    </source>
</evidence>
<feature type="compositionally biased region" description="Polar residues" evidence="1">
    <location>
        <begin position="42"/>
        <end position="53"/>
    </location>
</feature>
<dbReference type="Proteomes" id="UP001610446">
    <property type="component" value="Unassembled WGS sequence"/>
</dbReference>
<dbReference type="Gene3D" id="1.25.40.10">
    <property type="entry name" value="Tetratricopeptide repeat domain"/>
    <property type="match status" value="1"/>
</dbReference>
<protein>
    <submittedName>
        <fullName evidence="2">Uncharacterized protein</fullName>
    </submittedName>
</protein>
<dbReference type="EMBL" id="JBFXLU010000008">
    <property type="protein sequence ID" value="KAL2856052.1"/>
    <property type="molecule type" value="Genomic_DNA"/>
</dbReference>
<organism evidence="2 3">
    <name type="scientific">Aspergillus pseudoustus</name>
    <dbReference type="NCBI Taxonomy" id="1810923"/>
    <lineage>
        <taxon>Eukaryota</taxon>
        <taxon>Fungi</taxon>
        <taxon>Dikarya</taxon>
        <taxon>Ascomycota</taxon>
        <taxon>Pezizomycotina</taxon>
        <taxon>Eurotiomycetes</taxon>
        <taxon>Eurotiomycetidae</taxon>
        <taxon>Eurotiales</taxon>
        <taxon>Aspergillaceae</taxon>
        <taxon>Aspergillus</taxon>
        <taxon>Aspergillus subgen. Nidulantes</taxon>
    </lineage>
</organism>
<gene>
    <name evidence="2" type="ORF">BJY01DRAFT_203754</name>
</gene>
<reference evidence="2 3" key="1">
    <citation type="submission" date="2024-07" db="EMBL/GenBank/DDBJ databases">
        <title>Section-level genome sequencing and comparative genomics of Aspergillus sections Usti and Cavernicolus.</title>
        <authorList>
            <consortium name="Lawrence Berkeley National Laboratory"/>
            <person name="Nybo J.L."/>
            <person name="Vesth T.C."/>
            <person name="Theobald S."/>
            <person name="Frisvad J.C."/>
            <person name="Larsen T.O."/>
            <person name="Kjaerboelling I."/>
            <person name="Rothschild-Mancinelli K."/>
            <person name="Lyhne E.K."/>
            <person name="Kogle M.E."/>
            <person name="Barry K."/>
            <person name="Clum A."/>
            <person name="Na H."/>
            <person name="Ledsgaard L."/>
            <person name="Lin J."/>
            <person name="Lipzen A."/>
            <person name="Kuo A."/>
            <person name="Riley R."/>
            <person name="Mondo S."/>
            <person name="Labutti K."/>
            <person name="Haridas S."/>
            <person name="Pangalinan J."/>
            <person name="Salamov A.A."/>
            <person name="Simmons B.A."/>
            <person name="Magnuson J.K."/>
            <person name="Chen J."/>
            <person name="Drula E."/>
            <person name="Henrissat B."/>
            <person name="Wiebenga A."/>
            <person name="Lubbers R.J."/>
            <person name="Gomes A.C."/>
            <person name="Makela M.R."/>
            <person name="Stajich J."/>
            <person name="Grigoriev I.V."/>
            <person name="Mortensen U.H."/>
            <person name="De Vries R.P."/>
            <person name="Baker S.E."/>
            <person name="Andersen M.R."/>
        </authorList>
    </citation>
    <scope>NUCLEOTIDE SEQUENCE [LARGE SCALE GENOMIC DNA]</scope>
    <source>
        <strain evidence="2 3">CBS 123904</strain>
    </source>
</reference>
<feature type="compositionally biased region" description="Low complexity" evidence="1">
    <location>
        <begin position="54"/>
        <end position="72"/>
    </location>
</feature>
<sequence>MSRTRPPNLQKWSSLQGRSNILLTTRLPPYVMRSIDNHLPHSRNNQQPFHSTTSSYAAPARSPAAQRAQQRPNAVQRSRPIFPGDAHPNRPGFGSEDTLNSRLRILEKTGLGLMTEMLKDGIIDKSVTPSKFTNVTKALLESALSRPPSKEGIDEIARNSGLGVDTIFEIGRAITRDDKTLAHWVITACTLAGARMALFLTATQYLRGCHDQTSVLYATSTTSPARTTFLDQIQKLATRSDLEGIDNRDLPAMLIHAKVLGLQRRFTPALALVEEVMQRIQPTRMEMKANKDLTVSSRIEPPWELYLWLKGASKGITRRKSSGYDLDESLGELSNDEVEVLRRGAVDYLDPVALKLYADVMRQQGNFKKYEEYMGQAAAAGNRDASRKLANLYFLISSRQHPRPGESAASLGAGSKAAEGSKGLLARILSYFGPRPLPEYRALAMEWYRVAWAAGCVRSGLNLVILFRQDGNIEASDAILEEAQEMVRGQRGSNTQLQRLVATFTPGDEQLTLKHLDL</sequence>
<accession>A0ABR4KVH5</accession>
<proteinExistence type="predicted"/>